<dbReference type="PROSITE" id="PS51725">
    <property type="entry name" value="ABM"/>
    <property type="match status" value="1"/>
</dbReference>
<dbReference type="InterPro" id="IPR007138">
    <property type="entry name" value="ABM_dom"/>
</dbReference>
<sequence length="118" mass="12876">MPSMGELAAPVMPSVQAKLAEITGPFNVVAKVTSEPEHADDVAKLIKDVAVLANSDEEEGTLTYRISRGVKESSNTFIVYEEYNAPAALTAHLHSTPFQALSNYPHLLHAEMDIYSEF</sequence>
<name>A0A4V4MC84_WALIC</name>
<protein>
    <recommendedName>
        <fullName evidence="1">ABM domain-containing protein</fullName>
    </recommendedName>
</protein>
<dbReference type="OrthoDB" id="10011777at2759"/>
<reference evidence="2 3" key="1">
    <citation type="submission" date="2019-03" db="EMBL/GenBank/DDBJ databases">
        <title>Sequencing 23 genomes of Wallemia ichthyophaga.</title>
        <authorList>
            <person name="Gostincar C."/>
        </authorList>
    </citation>
    <scope>NUCLEOTIDE SEQUENCE [LARGE SCALE GENOMIC DNA]</scope>
    <source>
        <strain evidence="2 3">EXF-8621</strain>
    </source>
</reference>
<comment type="caution">
    <text evidence="2">The sequence shown here is derived from an EMBL/GenBank/DDBJ whole genome shotgun (WGS) entry which is preliminary data.</text>
</comment>
<gene>
    <name evidence="2" type="ORF">E3P90_01942</name>
</gene>
<organism evidence="2 3">
    <name type="scientific">Wallemia ichthyophaga</name>
    <dbReference type="NCBI Taxonomy" id="245174"/>
    <lineage>
        <taxon>Eukaryota</taxon>
        <taxon>Fungi</taxon>
        <taxon>Dikarya</taxon>
        <taxon>Basidiomycota</taxon>
        <taxon>Wallemiomycotina</taxon>
        <taxon>Wallemiomycetes</taxon>
        <taxon>Wallemiales</taxon>
        <taxon>Wallemiaceae</taxon>
        <taxon>Wallemia</taxon>
    </lineage>
</organism>
<dbReference type="Pfam" id="PF03992">
    <property type="entry name" value="ABM"/>
    <property type="match status" value="1"/>
</dbReference>
<dbReference type="SUPFAM" id="SSF54909">
    <property type="entry name" value="Dimeric alpha+beta barrel"/>
    <property type="match status" value="1"/>
</dbReference>
<dbReference type="PANTHER" id="PTHR40624:SF1">
    <property type="entry name" value="BIOSYNTHESIS MONOOXYGENASE, PUTATIVE (AFU_ORTHOLOGUE AFUA_1G12025)-RELATED"/>
    <property type="match status" value="1"/>
</dbReference>
<dbReference type="InterPro" id="IPR011008">
    <property type="entry name" value="Dimeric_a/b-barrel"/>
</dbReference>
<dbReference type="Gene3D" id="3.30.70.100">
    <property type="match status" value="1"/>
</dbReference>
<accession>A0A4V4MC84</accession>
<evidence type="ECO:0000259" key="1">
    <source>
        <dbReference type="PROSITE" id="PS51725"/>
    </source>
</evidence>
<dbReference type="Proteomes" id="UP000306954">
    <property type="component" value="Unassembled WGS sequence"/>
</dbReference>
<dbReference type="PANTHER" id="PTHR40624">
    <property type="entry name" value="BIOSYNTHESIS MONOOXYGENASE, PUTATIVE (AFU_ORTHOLOGUE AFUA_1G12025)-RELATED"/>
    <property type="match status" value="1"/>
</dbReference>
<dbReference type="AlphaFoldDB" id="A0A4V4MC84"/>
<feature type="domain" description="ABM" evidence="1">
    <location>
        <begin position="26"/>
        <end position="118"/>
    </location>
</feature>
<evidence type="ECO:0000313" key="2">
    <source>
        <dbReference type="EMBL" id="TIB12812.1"/>
    </source>
</evidence>
<proteinExistence type="predicted"/>
<evidence type="ECO:0000313" key="3">
    <source>
        <dbReference type="Proteomes" id="UP000306954"/>
    </source>
</evidence>
<dbReference type="EMBL" id="SPOF01000017">
    <property type="protein sequence ID" value="TIB12812.1"/>
    <property type="molecule type" value="Genomic_DNA"/>
</dbReference>